<dbReference type="OrthoDB" id="255848at2"/>
<dbReference type="NCBIfam" id="TIGR02532">
    <property type="entry name" value="IV_pilin_GFxxxE"/>
    <property type="match status" value="1"/>
</dbReference>
<accession>A0A518C704</accession>
<dbReference type="AlphaFoldDB" id="A0A518C704"/>
<dbReference type="PROSITE" id="PS00409">
    <property type="entry name" value="PROKAR_NTER_METHYL"/>
    <property type="match status" value="1"/>
</dbReference>
<evidence type="ECO:0000259" key="2">
    <source>
        <dbReference type="Pfam" id="PF07596"/>
    </source>
</evidence>
<dbReference type="Pfam" id="PF07963">
    <property type="entry name" value="N_methyl"/>
    <property type="match status" value="1"/>
</dbReference>
<dbReference type="SUPFAM" id="SSF54523">
    <property type="entry name" value="Pili subunits"/>
    <property type="match status" value="1"/>
</dbReference>
<dbReference type="EMBL" id="CP036289">
    <property type="protein sequence ID" value="QDU74984.1"/>
    <property type="molecule type" value="Genomic_DNA"/>
</dbReference>
<keyword evidence="1" id="KW-1133">Transmembrane helix</keyword>
<dbReference type="PANTHER" id="PTHR30093">
    <property type="entry name" value="GENERAL SECRETION PATHWAY PROTEIN G"/>
    <property type="match status" value="1"/>
</dbReference>
<dbReference type="Proteomes" id="UP000318626">
    <property type="component" value="Chromosome"/>
</dbReference>
<keyword evidence="1" id="KW-0812">Transmembrane</keyword>
<dbReference type="RefSeq" id="WP_144972012.1">
    <property type="nucleotide sequence ID" value="NZ_CP036289.1"/>
</dbReference>
<name>A0A518C704_9BACT</name>
<dbReference type="PANTHER" id="PTHR30093:SF2">
    <property type="entry name" value="TYPE II SECRETION SYSTEM PROTEIN H"/>
    <property type="match status" value="1"/>
</dbReference>
<protein>
    <submittedName>
        <fullName evidence="3">Putative major pilin subunit</fullName>
    </submittedName>
</protein>
<evidence type="ECO:0000313" key="4">
    <source>
        <dbReference type="Proteomes" id="UP000318626"/>
    </source>
</evidence>
<organism evidence="3 4">
    <name type="scientific">Bremerella volcania</name>
    <dbReference type="NCBI Taxonomy" id="2527984"/>
    <lineage>
        <taxon>Bacteria</taxon>
        <taxon>Pseudomonadati</taxon>
        <taxon>Planctomycetota</taxon>
        <taxon>Planctomycetia</taxon>
        <taxon>Pirellulales</taxon>
        <taxon>Pirellulaceae</taxon>
        <taxon>Bremerella</taxon>
    </lineage>
</organism>
<keyword evidence="1" id="KW-0472">Membrane</keyword>
<dbReference type="Gene3D" id="3.30.700.10">
    <property type="entry name" value="Glycoprotein, Type 4 Pilin"/>
    <property type="match status" value="1"/>
</dbReference>
<proteinExistence type="predicted"/>
<reference evidence="4" key="1">
    <citation type="submission" date="2019-02" db="EMBL/GenBank/DDBJ databases">
        <title>Deep-cultivation of Planctomycetes and their phenomic and genomic characterization uncovers novel biology.</title>
        <authorList>
            <person name="Wiegand S."/>
            <person name="Jogler M."/>
            <person name="Boedeker C."/>
            <person name="Pinto D."/>
            <person name="Vollmers J."/>
            <person name="Rivas-Marin E."/>
            <person name="Kohn T."/>
            <person name="Peeters S.H."/>
            <person name="Heuer A."/>
            <person name="Rast P."/>
            <person name="Oberbeckmann S."/>
            <person name="Bunk B."/>
            <person name="Jeske O."/>
            <person name="Meyerdierks A."/>
            <person name="Storesund J.E."/>
            <person name="Kallscheuer N."/>
            <person name="Luecker S."/>
            <person name="Lage O.M."/>
            <person name="Pohl T."/>
            <person name="Merkel B.J."/>
            <person name="Hornburger P."/>
            <person name="Mueller R.-W."/>
            <person name="Bruemmer F."/>
            <person name="Labrenz M."/>
            <person name="Spormann A.M."/>
            <person name="Op den Camp H."/>
            <person name="Overmann J."/>
            <person name="Amann R."/>
            <person name="Jetten M.S.M."/>
            <person name="Mascher T."/>
            <person name="Medema M.H."/>
            <person name="Devos D.P."/>
            <person name="Kaster A.-K."/>
            <person name="Ovreas L."/>
            <person name="Rohde M."/>
            <person name="Galperin M.Y."/>
            <person name="Jogler C."/>
        </authorList>
    </citation>
    <scope>NUCLEOTIDE SEQUENCE [LARGE SCALE GENOMIC DNA]</scope>
    <source>
        <strain evidence="4">Pan97</strain>
    </source>
</reference>
<dbReference type="InterPro" id="IPR012902">
    <property type="entry name" value="N_methyl_site"/>
</dbReference>
<dbReference type="InterPro" id="IPR045584">
    <property type="entry name" value="Pilin-like"/>
</dbReference>
<evidence type="ECO:0000313" key="3">
    <source>
        <dbReference type="EMBL" id="QDU74984.1"/>
    </source>
</evidence>
<gene>
    <name evidence="3" type="ORF">Pan97_20040</name>
</gene>
<evidence type="ECO:0000256" key="1">
    <source>
        <dbReference type="SAM" id="Phobius"/>
    </source>
</evidence>
<sequence length="336" mass="36404">MSPATALVVSRPSRRGFTLVELLVVIAIIGVLIALLLPAVQQAREAARRMQCTSNLKQLGLAVHNFHDTYDKMVPLAIAKEGHSAFSLLLPYLEQDNLYNQLNTMGQPDRDVSLTALTSDGAKGLSVFMCPSRSAREMSGNGGNHYEGTGFAAYDYGILTYHGGNTGWDEWNLHNDASQSNQRQALRMAKTNFSHVPNLDTETVTTWSGRDSFARVTDGLSNTALFAEKHVPAEKLGACCTPENGERDGVIFNFGSWGRAHGVLLPVRGRGFAKGPQDVIYNLHNAGEPQLGSWHSGNVVNMLMADGAVQTIAPTLSQVVLERLVICNDGEVNSIP</sequence>
<dbReference type="InterPro" id="IPR011453">
    <property type="entry name" value="DUF1559"/>
</dbReference>
<dbReference type="Pfam" id="PF07596">
    <property type="entry name" value="SBP_bac_10"/>
    <property type="match status" value="1"/>
</dbReference>
<dbReference type="KEGG" id="bvo:Pan97_20040"/>
<feature type="transmembrane region" description="Helical" evidence="1">
    <location>
        <begin position="20"/>
        <end position="40"/>
    </location>
</feature>
<keyword evidence="4" id="KW-1185">Reference proteome</keyword>
<feature type="domain" description="DUF1559" evidence="2">
    <location>
        <begin position="41"/>
        <end position="313"/>
    </location>
</feature>